<name>A0A7V5M0M1_UNCAE</name>
<dbReference type="InterPro" id="IPR051796">
    <property type="entry name" value="ISF_SsuE-like"/>
</dbReference>
<organism evidence="4">
    <name type="scientific">Aerophobetes bacterium</name>
    <dbReference type="NCBI Taxonomy" id="2030807"/>
    <lineage>
        <taxon>Bacteria</taxon>
        <taxon>Candidatus Aerophobota</taxon>
    </lineage>
</organism>
<dbReference type="InterPro" id="IPR005025">
    <property type="entry name" value="FMN_Rdtase-like_dom"/>
</dbReference>
<dbReference type="EMBL" id="DRTT01000145">
    <property type="protein sequence ID" value="HHF98894.1"/>
    <property type="molecule type" value="Genomic_DNA"/>
</dbReference>
<comment type="caution">
    <text evidence="4">The sequence shown here is derived from an EMBL/GenBank/DDBJ whole genome shotgun (WGS) entry which is preliminary data.</text>
</comment>
<reference evidence="4" key="1">
    <citation type="journal article" date="2020" name="mSystems">
        <title>Genome- and Community-Level Interaction Insights into Carbon Utilization and Element Cycling Functions of Hydrothermarchaeota in Hydrothermal Sediment.</title>
        <authorList>
            <person name="Zhou Z."/>
            <person name="Liu Y."/>
            <person name="Xu W."/>
            <person name="Pan J."/>
            <person name="Luo Z.H."/>
            <person name="Li M."/>
        </authorList>
    </citation>
    <scope>NUCLEOTIDE SEQUENCE [LARGE SCALE GENOMIC DNA]</scope>
    <source>
        <strain evidence="4">HyVt-92</strain>
    </source>
</reference>
<dbReference type="AlphaFoldDB" id="A0A7V5M0M1"/>
<dbReference type="SUPFAM" id="SSF52218">
    <property type="entry name" value="Flavoproteins"/>
    <property type="match status" value="1"/>
</dbReference>
<sequence>MEKHILIIYGSPREGGNTDILLAEVLKGMRRESKNISIEEVYLRKLSISHCQECRVCERKGKCVINDDMQSLHEKLWQADYIVLASPIFFYSVSSLAKCMIDRCQTLWARRYILKRHPDKQEEERGGWFVSVGATRGRNLFEGAILTVKYFFDAAGVPYRGDLLVRGVDEKGEIQKQKEILSSAYNLGRKIAALS</sequence>
<evidence type="ECO:0000313" key="4">
    <source>
        <dbReference type="EMBL" id="HHF98894.1"/>
    </source>
</evidence>
<dbReference type="InterPro" id="IPR029039">
    <property type="entry name" value="Flavoprotein-like_sf"/>
</dbReference>
<accession>A0A7V5M0M1</accession>
<proteinExistence type="predicted"/>
<evidence type="ECO:0000256" key="1">
    <source>
        <dbReference type="ARBA" id="ARBA00022630"/>
    </source>
</evidence>
<feature type="domain" description="NADPH-dependent FMN reductase-like" evidence="3">
    <location>
        <begin position="5"/>
        <end position="112"/>
    </location>
</feature>
<dbReference type="PANTHER" id="PTHR43278">
    <property type="entry name" value="NAD(P)H-DEPENDENT FMN-CONTAINING OXIDOREDUCTASE YWQN-RELATED"/>
    <property type="match status" value="1"/>
</dbReference>
<protein>
    <submittedName>
        <fullName evidence="4">Flavodoxin family protein</fullName>
    </submittedName>
</protein>
<dbReference type="Pfam" id="PF03358">
    <property type="entry name" value="FMN_red"/>
    <property type="match status" value="1"/>
</dbReference>
<keyword evidence="2" id="KW-0288">FMN</keyword>
<dbReference type="Proteomes" id="UP000886070">
    <property type="component" value="Unassembled WGS sequence"/>
</dbReference>
<evidence type="ECO:0000256" key="2">
    <source>
        <dbReference type="ARBA" id="ARBA00022643"/>
    </source>
</evidence>
<dbReference type="GO" id="GO:0016491">
    <property type="term" value="F:oxidoreductase activity"/>
    <property type="evidence" value="ECO:0007669"/>
    <property type="project" value="InterPro"/>
</dbReference>
<keyword evidence="1" id="KW-0285">Flavoprotein</keyword>
<dbReference type="Gene3D" id="3.40.50.360">
    <property type="match status" value="1"/>
</dbReference>
<gene>
    <name evidence="4" type="ORF">ENL39_05365</name>
</gene>
<dbReference type="PANTHER" id="PTHR43278:SF2">
    <property type="entry name" value="IRON-SULFUR FLAVOPROTEIN"/>
    <property type="match status" value="1"/>
</dbReference>
<evidence type="ECO:0000259" key="3">
    <source>
        <dbReference type="Pfam" id="PF03358"/>
    </source>
</evidence>